<dbReference type="Pfam" id="PF03486">
    <property type="entry name" value="HI0933_like"/>
    <property type="match status" value="1"/>
</dbReference>
<keyword evidence="7" id="KW-1185">Reference proteome</keyword>
<evidence type="ECO:0000313" key="7">
    <source>
        <dbReference type="Proteomes" id="UP001143372"/>
    </source>
</evidence>
<name>A0A9W6J054_9HYPH</name>
<comment type="cofactor">
    <cofactor evidence="1">
        <name>FAD</name>
        <dbReference type="ChEBI" id="CHEBI:57692"/>
    </cofactor>
</comment>
<comment type="caution">
    <text evidence="6">The sequence shown here is derived from an EMBL/GenBank/DDBJ whole genome shotgun (WGS) entry which is preliminary data.</text>
</comment>
<dbReference type="Pfam" id="PF22780">
    <property type="entry name" value="HI0933_like_1st"/>
    <property type="match status" value="1"/>
</dbReference>
<sequence>MLHSLDGDDLRPDVAPEVAVVGAGPAGLMAAERLAASGCAVTVFEAMPSVARKFLLAGRGGLNLTHSEPAERMLGRYGEAAAALRAALDAFSAQALTRWCEGLGVETFVGTSGRVFPKSLKTSPLLRAWLGRLGEQGVEIETRRRWTGFADDGGLVFDTPDGPLRVRPAATVIALGGASWPRLGSDAGWVEPLGELGVDIAPLRPANCGFLARWSEHFVERFAGEPIKRAALSFEGETARGEAMVTRAGIEGGLIYALSRRLREAIDRDGEATPLLDLRPDLSLDALSTKLAAARGSRSLSTHLRKAAYLSPVAIALLRELGPREAVPEALARAIKALPLRLTGVQGLDRAISTAGGVRFAELDERFMLKRRPGVFLAGEMLDWEAPTGGYLLQATFATAVAAAQGAAAWAGAAVMARP</sequence>
<dbReference type="PRINTS" id="PR00420">
    <property type="entry name" value="RNGMNOXGNASE"/>
</dbReference>
<organism evidence="6 7">
    <name type="scientific">Hansschlegelia plantiphila</name>
    <dbReference type="NCBI Taxonomy" id="374655"/>
    <lineage>
        <taxon>Bacteria</taxon>
        <taxon>Pseudomonadati</taxon>
        <taxon>Pseudomonadota</taxon>
        <taxon>Alphaproteobacteria</taxon>
        <taxon>Hyphomicrobiales</taxon>
        <taxon>Methylopilaceae</taxon>
        <taxon>Hansschlegelia</taxon>
    </lineage>
</organism>
<dbReference type="InterPro" id="IPR057661">
    <property type="entry name" value="RsdA/BaiN/AoA(So)_Rossmann"/>
</dbReference>
<evidence type="ECO:0000259" key="4">
    <source>
        <dbReference type="Pfam" id="PF03486"/>
    </source>
</evidence>
<dbReference type="SUPFAM" id="SSF51905">
    <property type="entry name" value="FAD/NAD(P)-binding domain"/>
    <property type="match status" value="1"/>
</dbReference>
<evidence type="ECO:0000313" key="6">
    <source>
        <dbReference type="EMBL" id="GLK66869.1"/>
    </source>
</evidence>
<accession>A0A9W6J054</accession>
<dbReference type="NCBIfam" id="TIGR03862">
    <property type="entry name" value="flavo_PP4765"/>
    <property type="match status" value="1"/>
</dbReference>
<dbReference type="EMBL" id="BSFI01000002">
    <property type="protein sequence ID" value="GLK66869.1"/>
    <property type="molecule type" value="Genomic_DNA"/>
</dbReference>
<dbReference type="InterPro" id="IPR022460">
    <property type="entry name" value="Flavoprotein_PP4765"/>
</dbReference>
<protein>
    <submittedName>
        <fullName evidence="6">NAD(FAD)-utilizing dehydrogenase</fullName>
    </submittedName>
</protein>
<evidence type="ECO:0000256" key="1">
    <source>
        <dbReference type="ARBA" id="ARBA00001974"/>
    </source>
</evidence>
<keyword evidence="2" id="KW-0285">Flavoprotein</keyword>
<feature type="domain" description="RsdA/BaiN/AoA(So)-like Rossmann fold-like" evidence="4">
    <location>
        <begin position="17"/>
        <end position="405"/>
    </location>
</feature>
<evidence type="ECO:0000259" key="5">
    <source>
        <dbReference type="Pfam" id="PF22780"/>
    </source>
</evidence>
<reference evidence="6" key="2">
    <citation type="submission" date="2023-01" db="EMBL/GenBank/DDBJ databases">
        <authorList>
            <person name="Sun Q."/>
            <person name="Evtushenko L."/>
        </authorList>
    </citation>
    <scope>NUCLEOTIDE SEQUENCE</scope>
    <source>
        <strain evidence="6">VKM B-2347</strain>
    </source>
</reference>
<dbReference type="RefSeq" id="WP_271167127.1">
    <property type="nucleotide sequence ID" value="NZ_BSFI01000002.1"/>
</dbReference>
<evidence type="ECO:0000256" key="3">
    <source>
        <dbReference type="ARBA" id="ARBA00022827"/>
    </source>
</evidence>
<reference evidence="6" key="1">
    <citation type="journal article" date="2014" name="Int. J. Syst. Evol. Microbiol.">
        <title>Complete genome sequence of Corynebacterium casei LMG S-19264T (=DSM 44701T), isolated from a smear-ripened cheese.</title>
        <authorList>
            <consortium name="US DOE Joint Genome Institute (JGI-PGF)"/>
            <person name="Walter F."/>
            <person name="Albersmeier A."/>
            <person name="Kalinowski J."/>
            <person name="Ruckert C."/>
        </authorList>
    </citation>
    <scope>NUCLEOTIDE SEQUENCE</scope>
    <source>
        <strain evidence="6">VKM B-2347</strain>
    </source>
</reference>
<dbReference type="Gene3D" id="2.40.30.10">
    <property type="entry name" value="Translation factors"/>
    <property type="match status" value="1"/>
</dbReference>
<dbReference type="PANTHER" id="PTHR42887:SF1">
    <property type="entry name" value="BLR3961 PROTEIN"/>
    <property type="match status" value="1"/>
</dbReference>
<dbReference type="Gene3D" id="1.10.8.260">
    <property type="entry name" value="HI0933 insert domain-like"/>
    <property type="match status" value="1"/>
</dbReference>
<dbReference type="NCBIfam" id="TIGR00275">
    <property type="entry name" value="aminoacetone oxidase family FAD-binding enzyme"/>
    <property type="match status" value="1"/>
</dbReference>
<dbReference type="AlphaFoldDB" id="A0A9W6J054"/>
<gene>
    <name evidence="6" type="ORF">GCM10008179_05070</name>
</gene>
<evidence type="ECO:0000256" key="2">
    <source>
        <dbReference type="ARBA" id="ARBA00022630"/>
    </source>
</evidence>
<keyword evidence="3" id="KW-0274">FAD</keyword>
<feature type="domain" description="RsdA/BaiN/AoA(So)-like insert" evidence="5">
    <location>
        <begin position="204"/>
        <end position="353"/>
    </location>
</feature>
<dbReference type="SUPFAM" id="SSF160996">
    <property type="entry name" value="HI0933 insert domain-like"/>
    <property type="match status" value="1"/>
</dbReference>
<dbReference type="InterPro" id="IPR036188">
    <property type="entry name" value="FAD/NAD-bd_sf"/>
</dbReference>
<proteinExistence type="predicted"/>
<dbReference type="PANTHER" id="PTHR42887">
    <property type="entry name" value="OS12G0638800 PROTEIN"/>
    <property type="match status" value="1"/>
</dbReference>
<dbReference type="InterPro" id="IPR023166">
    <property type="entry name" value="BaiN-like_dom_sf"/>
</dbReference>
<dbReference type="Gene3D" id="3.50.50.60">
    <property type="entry name" value="FAD/NAD(P)-binding domain"/>
    <property type="match status" value="1"/>
</dbReference>
<dbReference type="InterPro" id="IPR055178">
    <property type="entry name" value="RsdA/BaiN/AoA(So)-like_dom"/>
</dbReference>
<dbReference type="Proteomes" id="UP001143372">
    <property type="component" value="Unassembled WGS sequence"/>
</dbReference>
<dbReference type="InterPro" id="IPR004792">
    <property type="entry name" value="BaiN-like"/>
</dbReference>